<evidence type="ECO:0000313" key="2">
    <source>
        <dbReference type="Proteomes" id="UP000320012"/>
    </source>
</evidence>
<gene>
    <name evidence="1" type="ORF">FO435_09120</name>
</gene>
<comment type="caution">
    <text evidence="1">The sequence shown here is derived from an EMBL/GenBank/DDBJ whole genome shotgun (WGS) entry which is preliminary data.</text>
</comment>
<evidence type="ECO:0000313" key="1">
    <source>
        <dbReference type="EMBL" id="TVV28023.1"/>
    </source>
</evidence>
<dbReference type="RefSeq" id="WP_145464392.1">
    <property type="nucleotide sequence ID" value="NZ_VNHC01000002.1"/>
</dbReference>
<name>A0A9Q8JIR6_9LACO</name>
<dbReference type="AlphaFoldDB" id="A0A9Q8JIR6"/>
<organism evidence="1 2">
    <name type="scientific">Weissella cibaria</name>
    <dbReference type="NCBI Taxonomy" id="137591"/>
    <lineage>
        <taxon>Bacteria</taxon>
        <taxon>Bacillati</taxon>
        <taxon>Bacillota</taxon>
        <taxon>Bacilli</taxon>
        <taxon>Lactobacillales</taxon>
        <taxon>Lactobacillaceae</taxon>
        <taxon>Weissella</taxon>
    </lineage>
</organism>
<reference evidence="1 2" key="1">
    <citation type="submission" date="2019-07" db="EMBL/GenBank/DDBJ databases">
        <title>Genome sequence of Weissella cibaria GK1.</title>
        <authorList>
            <person name="Choi H.-J."/>
        </authorList>
    </citation>
    <scope>NUCLEOTIDE SEQUENCE [LARGE SCALE GENOMIC DNA]</scope>
    <source>
        <strain evidence="1 2">GK1</strain>
    </source>
</reference>
<dbReference type="EMBL" id="VNHC01000002">
    <property type="protein sequence ID" value="TVV28023.1"/>
    <property type="molecule type" value="Genomic_DNA"/>
</dbReference>
<proteinExistence type="predicted"/>
<accession>A0A9Q8JIR6</accession>
<sequence length="1066" mass="111364">MKSAEETGTKTAIDEAVAKLQVADETVVAKNIADDKDVAGAKQAVDAALDANPYDQTKVDTAKNNYDDAVKQAESKLDAAKKQATVEEPDNLLDQIGKLPKDDQAKLATAVANLKNLTDPTNNGTTKVSDIKAQQDIVDGILKALQENRQKAIDTANTTATATVPTNIADQADKSTLQADKDNLQKVAADDKSTLDDIQKAQQKVDGDIADMTKKVTEAKTAGQQDVAAWTDPKNVAKYTDQDTTAINDDIAALDDLTAADNTAATQTAITDARQKLADDIAIVEQKRQAAVDDGNKEIDKAQPNVNLDEEVKLTVGGLKQAIADGTQTKIAEAIKKVQTAVDTMVATNVSDSDAVNTAKQAVNDALNATDLNTDTLNKALGDLDKAVSGAKDALATAKGKATVAEPANLDDQIKQLSTTDQETLATAIAKLKDLTDPKNDATTKLTDINAQQTIVDGILKPLQKNREEAVTEANGIATADVPTNITDQADAAGATLKDDKAALQTAAADDSKTLADIKKAQQKVADDITAMKKNVTDAKNAGNKVVTNWSDDANVAKYVDQDTTTVEDDIKHLQELTSSDEATQTAIDDARKQLESDIKTVTQARQTVVDAADKVVATVNNGGNADNQDVKNRIQAVKDAESAKGTAAIDEAVSKLQNANDTVVPADVADVDGVTTAKQAVDDALNATSYDPATVAQKVADYKKAVATAKDALKQVTDAVAAIKVPANLQDQVAMDKKNKLGDLTQQVTDLQSLATQADTTASALQPNLTAVQNRLADMTKKLHDMQADGAKLVDQFANATDDNVVKARKQLSTLLASDDATMADIQNAMNVLKATSAPANNKPVEKQEVPVTNGQVSVPVANGDGAFVIVTDANGKQKVVQLDTADGKASANVSGAKNAQVVTVPKHGDKPFIFVTDGSGTAQYTELTPDGAKTTITPDGSKTETSTGSTIDVPAGSDVSVIYLPTADISVQAGAKNIDVPVKTGYTATVTDANGNVVEMTDGSTINVEGVPAGTNYLVTYTPDPAKVVVKLGTESGFKQGEAPAAGNKNAQKLTTVADALAKL</sequence>
<protein>
    <submittedName>
        <fullName evidence="1">Uncharacterized protein</fullName>
    </submittedName>
</protein>
<dbReference type="Proteomes" id="UP000320012">
    <property type="component" value="Unassembled WGS sequence"/>
</dbReference>